<feature type="region of interest" description="Disordered" evidence="1">
    <location>
        <begin position="96"/>
        <end position="124"/>
    </location>
</feature>
<accession>A0ABQ8UYB3</accession>
<feature type="compositionally biased region" description="Low complexity" evidence="1">
    <location>
        <begin position="410"/>
        <end position="423"/>
    </location>
</feature>
<proteinExistence type="predicted"/>
<dbReference type="EMBL" id="JANVFT010000122">
    <property type="protein sequence ID" value="KAJ4465752.1"/>
    <property type="molecule type" value="Genomic_DNA"/>
</dbReference>
<protein>
    <submittedName>
        <fullName evidence="2">Uncharacterized protein</fullName>
    </submittedName>
</protein>
<sequence length="547" mass="61596">MRHNKHSLFSKHKRKISGKLRSSSMAASQKIGSSSKAKASSTGHETEAEEGMEHNSEEDLEEPEDSHVAQVLRNITQKGKGTPTLARQAVVASIKASSTSSKVSKAREETNRTKSQQFKKKAKAEGEERTEFKVMSLSIYPVGTYLTDEGYFPLQKPTKVYRDLTSLVDVGCAQIATIGQPMVFDRKDTYEEVADKLRALCPLVMEYADSRFMYRKKSNPEYPKHDSDPGHAYLPEIILCKKDRTYGMLPLTGPSAFFPDGEMLWRIATKHGSANKNELTREPISKRRLGLFQEAIQKAKQMNVAPVTAFYTLNENTELSTEEDIIGEEGEEEDTTDEDQRDYQETEECKETEAEETTKEGTVHGNSEEEELVEDALRPPFTQKRLRSESQPSGEDEHPAKKRKGKSHGSFRSYSSSERQSQTETEEAEEDTNTPKPRSRAFLRKTGSPHMRSILRNADRARKFFGVTVDEVEDDLGFCTDYSSDQEYASDLFQKPTPSTPQVNTSTASTSQASTSTSSNSMAAFLTYYKPPLSDKSRERLDPWKQV</sequence>
<evidence type="ECO:0000256" key="1">
    <source>
        <dbReference type="SAM" id="MobiDB-lite"/>
    </source>
</evidence>
<feature type="compositionally biased region" description="Low complexity" evidence="1">
    <location>
        <begin position="26"/>
        <end position="41"/>
    </location>
</feature>
<comment type="caution">
    <text evidence="2">The sequence shown here is derived from an EMBL/GenBank/DDBJ whole genome shotgun (WGS) entry which is preliminary data.</text>
</comment>
<organism evidence="2 3">
    <name type="scientific">Lentinula lateritia</name>
    <dbReference type="NCBI Taxonomy" id="40482"/>
    <lineage>
        <taxon>Eukaryota</taxon>
        <taxon>Fungi</taxon>
        <taxon>Dikarya</taxon>
        <taxon>Basidiomycota</taxon>
        <taxon>Agaricomycotina</taxon>
        <taxon>Agaricomycetes</taxon>
        <taxon>Agaricomycetidae</taxon>
        <taxon>Agaricales</taxon>
        <taxon>Marasmiineae</taxon>
        <taxon>Omphalotaceae</taxon>
        <taxon>Lentinula</taxon>
    </lineage>
</organism>
<gene>
    <name evidence="2" type="ORF">C8R41DRAFT_926427</name>
</gene>
<evidence type="ECO:0000313" key="3">
    <source>
        <dbReference type="Proteomes" id="UP001150217"/>
    </source>
</evidence>
<name>A0ABQ8UYB3_9AGAR</name>
<feature type="region of interest" description="Disordered" evidence="1">
    <location>
        <begin position="1"/>
        <end position="67"/>
    </location>
</feature>
<feature type="region of interest" description="Disordered" evidence="1">
    <location>
        <begin position="491"/>
        <end position="521"/>
    </location>
</feature>
<feature type="compositionally biased region" description="Acidic residues" evidence="1">
    <location>
        <begin position="320"/>
        <end position="340"/>
    </location>
</feature>
<feature type="region of interest" description="Disordered" evidence="1">
    <location>
        <begin position="315"/>
        <end position="458"/>
    </location>
</feature>
<feature type="compositionally biased region" description="Basic residues" evidence="1">
    <location>
        <begin position="400"/>
        <end position="409"/>
    </location>
</feature>
<keyword evidence="3" id="KW-1185">Reference proteome</keyword>
<feature type="compositionally biased region" description="Basic and acidic residues" evidence="1">
    <location>
        <begin position="341"/>
        <end position="362"/>
    </location>
</feature>
<dbReference type="Proteomes" id="UP001150217">
    <property type="component" value="Unassembled WGS sequence"/>
</dbReference>
<feature type="compositionally biased region" description="Low complexity" evidence="1">
    <location>
        <begin position="505"/>
        <end position="521"/>
    </location>
</feature>
<feature type="compositionally biased region" description="Basic residues" evidence="1">
    <location>
        <begin position="1"/>
        <end position="18"/>
    </location>
</feature>
<reference evidence="2" key="1">
    <citation type="submission" date="2022-08" db="EMBL/GenBank/DDBJ databases">
        <title>A Global Phylogenomic Analysis of the Shiitake Genus Lentinula.</title>
        <authorList>
            <consortium name="DOE Joint Genome Institute"/>
            <person name="Sierra-Patev S."/>
            <person name="Min B."/>
            <person name="Naranjo-Ortiz M."/>
            <person name="Looney B."/>
            <person name="Konkel Z."/>
            <person name="Slot J.C."/>
            <person name="Sakamoto Y."/>
            <person name="Steenwyk J.L."/>
            <person name="Rokas A."/>
            <person name="Carro J."/>
            <person name="Camarero S."/>
            <person name="Ferreira P."/>
            <person name="Molpeceres G."/>
            <person name="Ruiz-Duenas F.J."/>
            <person name="Serrano A."/>
            <person name="Henrissat B."/>
            <person name="Drula E."/>
            <person name="Hughes K.W."/>
            <person name="Mata J.L."/>
            <person name="Ishikawa N.K."/>
            <person name="Vargas-Isla R."/>
            <person name="Ushijima S."/>
            <person name="Smith C.A."/>
            <person name="Ahrendt S."/>
            <person name="Andreopoulos W."/>
            <person name="He G."/>
            <person name="Labutti K."/>
            <person name="Lipzen A."/>
            <person name="Ng V."/>
            <person name="Riley R."/>
            <person name="Sandor L."/>
            <person name="Barry K."/>
            <person name="Martinez A.T."/>
            <person name="Xiao Y."/>
            <person name="Gibbons J.G."/>
            <person name="Terashima K."/>
            <person name="Grigoriev I.V."/>
            <person name="Hibbett D.S."/>
        </authorList>
    </citation>
    <scope>NUCLEOTIDE SEQUENCE</scope>
    <source>
        <strain evidence="2">RHP3577 ss4</strain>
    </source>
</reference>
<evidence type="ECO:0000313" key="2">
    <source>
        <dbReference type="EMBL" id="KAJ4465752.1"/>
    </source>
</evidence>